<dbReference type="SUPFAM" id="SSF47095">
    <property type="entry name" value="HMG-box"/>
    <property type="match status" value="1"/>
</dbReference>
<protein>
    <submittedName>
        <fullName evidence="4">23854_t:CDS:1</fullName>
    </submittedName>
</protein>
<dbReference type="AlphaFoldDB" id="A0A9N8ZER1"/>
<dbReference type="PROSITE" id="PS50118">
    <property type="entry name" value="HMG_BOX_2"/>
    <property type="match status" value="1"/>
</dbReference>
<keyword evidence="5" id="KW-1185">Reference proteome</keyword>
<keyword evidence="1" id="KW-0238">DNA-binding</keyword>
<evidence type="ECO:0000256" key="1">
    <source>
        <dbReference type="PROSITE-ProRule" id="PRU00267"/>
    </source>
</evidence>
<dbReference type="GO" id="GO:0003677">
    <property type="term" value="F:DNA binding"/>
    <property type="evidence" value="ECO:0007669"/>
    <property type="project" value="UniProtKB-UniRule"/>
</dbReference>
<dbReference type="InterPro" id="IPR009071">
    <property type="entry name" value="HMG_box_dom"/>
</dbReference>
<dbReference type="Pfam" id="PF00505">
    <property type="entry name" value="HMG_box"/>
    <property type="match status" value="1"/>
</dbReference>
<feature type="region of interest" description="Disordered" evidence="2">
    <location>
        <begin position="121"/>
        <end position="180"/>
    </location>
</feature>
<dbReference type="EMBL" id="CAJVPY010000795">
    <property type="protein sequence ID" value="CAG8492348.1"/>
    <property type="molecule type" value="Genomic_DNA"/>
</dbReference>
<gene>
    <name evidence="4" type="ORF">DERYTH_LOCUS2479</name>
</gene>
<name>A0A9N8ZER1_9GLOM</name>
<feature type="domain" description="HMG box" evidence="3">
    <location>
        <begin position="58"/>
        <end position="126"/>
    </location>
</feature>
<dbReference type="OrthoDB" id="6247875at2759"/>
<organism evidence="4 5">
    <name type="scientific">Dentiscutata erythropus</name>
    <dbReference type="NCBI Taxonomy" id="1348616"/>
    <lineage>
        <taxon>Eukaryota</taxon>
        <taxon>Fungi</taxon>
        <taxon>Fungi incertae sedis</taxon>
        <taxon>Mucoromycota</taxon>
        <taxon>Glomeromycotina</taxon>
        <taxon>Glomeromycetes</taxon>
        <taxon>Diversisporales</taxon>
        <taxon>Gigasporaceae</taxon>
        <taxon>Dentiscutata</taxon>
    </lineage>
</organism>
<feature type="compositionally biased region" description="Basic residues" evidence="2">
    <location>
        <begin position="128"/>
        <end position="143"/>
    </location>
</feature>
<proteinExistence type="predicted"/>
<accession>A0A9N8ZER1</accession>
<reference evidence="4" key="1">
    <citation type="submission" date="2021-06" db="EMBL/GenBank/DDBJ databases">
        <authorList>
            <person name="Kallberg Y."/>
            <person name="Tangrot J."/>
            <person name="Rosling A."/>
        </authorList>
    </citation>
    <scope>NUCLEOTIDE SEQUENCE</scope>
    <source>
        <strain evidence="4">MA453B</strain>
    </source>
</reference>
<comment type="caution">
    <text evidence="4">The sequence shown here is derived from an EMBL/GenBank/DDBJ whole genome shotgun (WGS) entry which is preliminary data.</text>
</comment>
<sequence length="195" mass="22804">MEPNRFQFTSNITHSFREEFLQFSPPYKLTIKPNDLISPSLSSRNAVKHKNNPEKFKKPRPLNSFMLFRKNFQAELKSLGVKITNEEVSGLASKIWEEQPASVKYYFDIAAKAADEEHKKDNPNYIFSRKKSSQKIKSNKMSRKKNDNNTNNRFQNHEKHDQLPNVENHPNGDPSEQETFLQMLTELTYIPLDKS</sequence>
<dbReference type="Gene3D" id="1.10.30.10">
    <property type="entry name" value="High mobility group box domain"/>
    <property type="match status" value="1"/>
</dbReference>
<evidence type="ECO:0000313" key="4">
    <source>
        <dbReference type="EMBL" id="CAG8492348.1"/>
    </source>
</evidence>
<keyword evidence="1" id="KW-0539">Nucleus</keyword>
<feature type="DNA-binding region" description="HMG box" evidence="1">
    <location>
        <begin position="58"/>
        <end position="126"/>
    </location>
</feature>
<evidence type="ECO:0000313" key="5">
    <source>
        <dbReference type="Proteomes" id="UP000789405"/>
    </source>
</evidence>
<dbReference type="CDD" id="cd01389">
    <property type="entry name" value="HMG-box_ROX1-like"/>
    <property type="match status" value="1"/>
</dbReference>
<dbReference type="InterPro" id="IPR036910">
    <property type="entry name" value="HMG_box_dom_sf"/>
</dbReference>
<evidence type="ECO:0000259" key="3">
    <source>
        <dbReference type="PROSITE" id="PS50118"/>
    </source>
</evidence>
<dbReference type="SMART" id="SM00398">
    <property type="entry name" value="HMG"/>
    <property type="match status" value="1"/>
</dbReference>
<evidence type="ECO:0000256" key="2">
    <source>
        <dbReference type="SAM" id="MobiDB-lite"/>
    </source>
</evidence>
<dbReference type="GO" id="GO:0005634">
    <property type="term" value="C:nucleus"/>
    <property type="evidence" value="ECO:0007669"/>
    <property type="project" value="UniProtKB-UniRule"/>
</dbReference>
<dbReference type="Proteomes" id="UP000789405">
    <property type="component" value="Unassembled WGS sequence"/>
</dbReference>